<organism evidence="8 11">
    <name type="scientific">Staphylococcus agnetis</name>
    <dbReference type="NCBI Taxonomy" id="985762"/>
    <lineage>
        <taxon>Bacteria</taxon>
        <taxon>Bacillati</taxon>
        <taxon>Bacillota</taxon>
        <taxon>Bacilli</taxon>
        <taxon>Bacillales</taxon>
        <taxon>Staphylococcaceae</taxon>
        <taxon>Staphylococcus</taxon>
    </lineage>
</organism>
<evidence type="ECO:0000313" key="11">
    <source>
        <dbReference type="Proteomes" id="UP000646308"/>
    </source>
</evidence>
<reference evidence="8" key="2">
    <citation type="submission" date="2019-11" db="EMBL/GenBank/DDBJ databases">
        <title>Whole genome comparisons of Staphylococcus agnetis isolates from cattle and chickens.</title>
        <authorList>
            <person name="Rhoads D."/>
            <person name="Shwani A."/>
            <person name="Adkins P."/>
            <person name="Calcutt M."/>
            <person name="Middleton J."/>
        </authorList>
    </citation>
    <scope>NUCLEOTIDE SEQUENCE</scope>
    <source>
        <strain evidence="8">1387</strain>
    </source>
</reference>
<evidence type="ECO:0000313" key="9">
    <source>
        <dbReference type="EMBL" id="OTW31411.1"/>
    </source>
</evidence>
<dbReference type="InterPro" id="IPR037185">
    <property type="entry name" value="EmrE-like"/>
</dbReference>
<dbReference type="RefSeq" id="WP_085622274.1">
    <property type="nucleotide sequence ID" value="NZ_CP045927.1"/>
</dbReference>
<evidence type="ECO:0000256" key="4">
    <source>
        <dbReference type="ARBA" id="ARBA00022989"/>
    </source>
</evidence>
<gene>
    <name evidence="9" type="ORF">B9M88_05660</name>
    <name evidence="8" type="ORF">GLV84_04845</name>
</gene>
<protein>
    <submittedName>
        <fullName evidence="8">QacE family quaternary ammonium compound efflux SMR transporter</fullName>
    </submittedName>
</protein>
<dbReference type="EMBL" id="NEFX01000010">
    <property type="protein sequence ID" value="OTW31411.1"/>
    <property type="molecule type" value="Genomic_DNA"/>
</dbReference>
<comment type="caution">
    <text evidence="8">The sequence shown here is derived from an EMBL/GenBank/DDBJ whole genome shotgun (WGS) entry which is preliminary data.</text>
</comment>
<dbReference type="InterPro" id="IPR000390">
    <property type="entry name" value="Small_drug/metabolite_transptr"/>
</dbReference>
<dbReference type="AlphaFoldDB" id="A0A2T4MHH7"/>
<keyword evidence="3 6" id="KW-0812">Transmembrane</keyword>
<dbReference type="GeneID" id="57690609"/>
<evidence type="ECO:0000256" key="6">
    <source>
        <dbReference type="RuleBase" id="RU003942"/>
    </source>
</evidence>
<dbReference type="PANTHER" id="PTHR30561">
    <property type="entry name" value="SMR FAMILY PROTON-DEPENDENT DRUG EFFLUX TRANSPORTER SUGE"/>
    <property type="match status" value="1"/>
</dbReference>
<evidence type="ECO:0000256" key="1">
    <source>
        <dbReference type="ARBA" id="ARBA00004651"/>
    </source>
</evidence>
<comment type="similarity">
    <text evidence="6">Belongs to the drug/metabolite transporter (DMT) superfamily. Small multidrug resistance (SMR) (TC 2.A.7.1) family.</text>
</comment>
<dbReference type="PANTHER" id="PTHR30561:SF7">
    <property type="entry name" value="GUANIDINIUM EFFLUX SYSTEM SUBUNIT GDNC-RELATED"/>
    <property type="match status" value="1"/>
</dbReference>
<dbReference type="InterPro" id="IPR045324">
    <property type="entry name" value="Small_multidrug_res"/>
</dbReference>
<dbReference type="GO" id="GO:0005886">
    <property type="term" value="C:plasma membrane"/>
    <property type="evidence" value="ECO:0007669"/>
    <property type="project" value="UniProtKB-SubCell"/>
</dbReference>
<name>A0A2T4MHH7_9STAP</name>
<evidence type="ECO:0000256" key="2">
    <source>
        <dbReference type="ARBA" id="ARBA00022475"/>
    </source>
</evidence>
<proteinExistence type="inferred from homology"/>
<comment type="subcellular location">
    <subcellularLocation>
        <location evidence="1 6">Cell membrane</location>
        <topology evidence="1 6">Multi-pass membrane protein</topology>
    </subcellularLocation>
</comment>
<evidence type="ECO:0000256" key="7">
    <source>
        <dbReference type="SAM" id="Phobius"/>
    </source>
</evidence>
<accession>A0A2T4MHH7</accession>
<keyword evidence="4 7" id="KW-1133">Transmembrane helix</keyword>
<evidence type="ECO:0000256" key="3">
    <source>
        <dbReference type="ARBA" id="ARBA00022692"/>
    </source>
</evidence>
<feature type="transmembrane region" description="Helical" evidence="7">
    <location>
        <begin position="81"/>
        <end position="100"/>
    </location>
</feature>
<dbReference type="Proteomes" id="UP000646308">
    <property type="component" value="Unassembled WGS sequence"/>
</dbReference>
<feature type="transmembrane region" description="Helical" evidence="7">
    <location>
        <begin position="56"/>
        <end position="75"/>
    </location>
</feature>
<evidence type="ECO:0000313" key="10">
    <source>
        <dbReference type="Proteomes" id="UP000195208"/>
    </source>
</evidence>
<dbReference type="Proteomes" id="UP000195208">
    <property type="component" value="Unassembled WGS sequence"/>
</dbReference>
<reference evidence="9 10" key="1">
    <citation type="submission" date="2017-04" db="EMBL/GenBank/DDBJ databases">
        <title>Staphylococcus agnetis, a potential pathogen in the broiler production.</title>
        <authorList>
            <person name="Poulsen L."/>
        </authorList>
    </citation>
    <scope>NUCLEOTIDE SEQUENCE [LARGE SCALE GENOMIC DNA]</scope>
    <source>
        <strain evidence="9 10">723_310714_2_2_spleen</strain>
    </source>
</reference>
<keyword evidence="5 7" id="KW-0472">Membrane</keyword>
<evidence type="ECO:0000256" key="5">
    <source>
        <dbReference type="ARBA" id="ARBA00023136"/>
    </source>
</evidence>
<evidence type="ECO:0000313" key="8">
    <source>
        <dbReference type="EMBL" id="NJI02186.1"/>
    </source>
</evidence>
<dbReference type="GO" id="GO:0022857">
    <property type="term" value="F:transmembrane transporter activity"/>
    <property type="evidence" value="ECO:0007669"/>
    <property type="project" value="InterPro"/>
</dbReference>
<keyword evidence="2" id="KW-1003">Cell membrane</keyword>
<dbReference type="EMBL" id="WMFL01000063">
    <property type="protein sequence ID" value="NJI02186.1"/>
    <property type="molecule type" value="Genomic_DNA"/>
</dbReference>
<keyword evidence="10" id="KW-1185">Reference proteome</keyword>
<sequence length="106" mass="11221">MNWLKVVAGACFEVAWVIGITHATTVWMWILTVSAIALSFALLLNASQSLPVGTAYATFVGLGTSGVTLVDFLIFGEPFSMAKVLLIICLLLGVIGLKMTTTEEAA</sequence>
<dbReference type="SUPFAM" id="SSF103481">
    <property type="entry name" value="Multidrug resistance efflux transporter EmrE"/>
    <property type="match status" value="1"/>
</dbReference>
<feature type="transmembrane region" description="Helical" evidence="7">
    <location>
        <begin position="26"/>
        <end position="44"/>
    </location>
</feature>
<dbReference type="Gene3D" id="1.10.3730.20">
    <property type="match status" value="1"/>
</dbReference>
<dbReference type="Pfam" id="PF00893">
    <property type="entry name" value="Multi_Drug_Res"/>
    <property type="match status" value="1"/>
</dbReference>